<dbReference type="Gene3D" id="2.10.60.10">
    <property type="entry name" value="CD59"/>
    <property type="match status" value="1"/>
</dbReference>
<dbReference type="Pfam" id="PF00021">
    <property type="entry name" value="UPAR_LY6"/>
    <property type="match status" value="2"/>
</dbReference>
<dbReference type="Bgee" id="ENSMMUG00000031200">
    <property type="expression patterns" value="Expressed in adipose tissue and 18 other cell types or tissues"/>
</dbReference>
<evidence type="ECO:0000259" key="3">
    <source>
        <dbReference type="Pfam" id="PF00021"/>
    </source>
</evidence>
<comment type="subcellular location">
    <subcellularLocation>
        <location evidence="1">Secreted</location>
    </subcellularLocation>
</comment>
<proteinExistence type="predicted"/>
<dbReference type="CDD" id="cd23572">
    <property type="entry name" value="TFP_LU_ECD_PINLYP_rpt2"/>
    <property type="match status" value="1"/>
</dbReference>
<name>A0A5F7ZNY7_MACMU</name>
<dbReference type="SUPFAM" id="SSF57302">
    <property type="entry name" value="Snake toxin-like"/>
    <property type="match status" value="2"/>
</dbReference>
<dbReference type="Ensembl" id="ENSMMUT00000044548.3">
    <property type="protein sequence ID" value="ENSMMUP00000066891.1"/>
    <property type="gene ID" value="ENSMMUG00000031200.3"/>
</dbReference>
<evidence type="ECO:0000313" key="5">
    <source>
        <dbReference type="Proteomes" id="UP000006718"/>
    </source>
</evidence>
<dbReference type="Proteomes" id="UP000006718">
    <property type="component" value="Chromosome 1"/>
</dbReference>
<dbReference type="OMA" id="TCQPTDL"/>
<dbReference type="ExpressionAtlas" id="A0A5F7ZNY7">
    <property type="expression patterns" value="baseline"/>
</dbReference>
<sequence>MVTSCLQKDEQSNIQEEQEEAIREIMVRTVAFLSISEAVPSQEDLKYLKRIRGAIMSLSSSLKSLLTVCVLAAFVASTVEESYKCVQCDQQCDEEKTCDSSHGCFSKKSEFNMTGQQPYTILQKGCSSSKCEPRAFSATLGVNHTYGYGYQCCQAEKCNKADFQVARKSSDPNGITCPACYNAQGATCQPSDLACKGEETKCLNFTGTVNDTILLFGMGCATETACNLKDVETINYIKIRTYCEGSSNGSPQLMSIISSILTALFLLKVLI</sequence>
<dbReference type="PaxDb" id="9544-ENSMMUP00000037571"/>
<keyword evidence="2" id="KW-0964">Secreted</keyword>
<feature type="domain" description="UPAR/Ly6" evidence="3">
    <location>
        <begin position="174"/>
        <end position="245"/>
    </location>
</feature>
<reference evidence="5" key="1">
    <citation type="journal article" date="2007" name="Science">
        <title>Evolutionary and biomedical insights from the rhesus macaque genome.</title>
        <authorList>
            <person name="Gibbs R.A."/>
            <person name="Rogers J."/>
            <person name="Katze M.G."/>
            <person name="Bumgarner R."/>
            <person name="Weinstock G.M."/>
            <person name="Mardis E.R."/>
            <person name="Remington K.A."/>
            <person name="Strausberg R.L."/>
            <person name="Venter J.C."/>
            <person name="Wilson R.K."/>
            <person name="Batzer M.A."/>
            <person name="Bustamante C.D."/>
            <person name="Eichler E.E."/>
            <person name="Hahn M.W."/>
            <person name="Hardison R.C."/>
            <person name="Makova K.D."/>
            <person name="Miller W."/>
            <person name="Milosavljevic A."/>
            <person name="Palermo R.E."/>
            <person name="Siepel A."/>
            <person name="Sikela J.M."/>
            <person name="Attaway T."/>
            <person name="Bell S."/>
            <person name="Bernard K.E."/>
            <person name="Buhay C.J."/>
            <person name="Chandrabose M.N."/>
            <person name="Dao M."/>
            <person name="Davis C."/>
            <person name="Delehaunty K.D."/>
            <person name="Ding Y."/>
            <person name="Dinh H.H."/>
            <person name="Dugan-Rocha S."/>
            <person name="Fulton L.A."/>
            <person name="Gabisi R.A."/>
            <person name="Garner T.T."/>
            <person name="Godfrey J."/>
            <person name="Hawes A.C."/>
            <person name="Hernandez J."/>
            <person name="Hines S."/>
            <person name="Holder M."/>
            <person name="Hume J."/>
            <person name="Jhangiani S.N."/>
            <person name="Joshi V."/>
            <person name="Khan Z.M."/>
            <person name="Kirkness E.F."/>
            <person name="Cree A."/>
            <person name="Fowler R.G."/>
            <person name="Lee S."/>
            <person name="Lewis L.R."/>
            <person name="Li Z."/>
            <person name="Liu Y.-S."/>
            <person name="Moore S.M."/>
            <person name="Muzny D."/>
            <person name="Nazareth L.V."/>
            <person name="Ngo D.N."/>
            <person name="Okwuonu G.O."/>
            <person name="Pai G."/>
            <person name="Parker D."/>
            <person name="Paul H.A."/>
            <person name="Pfannkoch C."/>
            <person name="Pohl C.S."/>
            <person name="Rogers Y.-H.C."/>
            <person name="Ruiz S.J."/>
            <person name="Sabo A."/>
            <person name="Santibanez J."/>
            <person name="Schneider B.W."/>
            <person name="Smith S.M."/>
            <person name="Sodergren E."/>
            <person name="Svatek A.F."/>
            <person name="Utterback T.R."/>
            <person name="Vattathil S."/>
            <person name="Warren W."/>
            <person name="White C.S."/>
            <person name="Chinwalla A.T."/>
            <person name="Feng Y."/>
            <person name="Halpern A.L."/>
            <person name="Hillier L.W."/>
            <person name="Huang X."/>
            <person name="Minx P."/>
            <person name="Nelson J.O."/>
            <person name="Pepin K.H."/>
            <person name="Qin X."/>
            <person name="Sutton G.G."/>
            <person name="Venter E."/>
            <person name="Walenz B.P."/>
            <person name="Wallis J.W."/>
            <person name="Worley K.C."/>
            <person name="Yang S.-P."/>
            <person name="Jones S.M."/>
            <person name="Marra M.A."/>
            <person name="Rocchi M."/>
            <person name="Schein J.E."/>
            <person name="Baertsch R."/>
            <person name="Clarke L."/>
            <person name="Csuros M."/>
            <person name="Glasscock J."/>
            <person name="Harris R.A."/>
            <person name="Havlak P."/>
            <person name="Jackson A.R."/>
            <person name="Jiang H."/>
            <person name="Liu Y."/>
            <person name="Messina D.N."/>
            <person name="Shen Y."/>
            <person name="Song H.X.-Z."/>
            <person name="Wylie T."/>
            <person name="Zhang L."/>
            <person name="Birney E."/>
            <person name="Han K."/>
            <person name="Konkel M.K."/>
            <person name="Lee J."/>
            <person name="Smit A.F.A."/>
            <person name="Ullmer B."/>
            <person name="Wang H."/>
            <person name="Xing J."/>
            <person name="Burhans R."/>
            <person name="Cheng Z."/>
            <person name="Karro J.E."/>
            <person name="Ma J."/>
            <person name="Raney B."/>
            <person name="She X."/>
            <person name="Cox M.J."/>
            <person name="Demuth J.P."/>
            <person name="Dumas L.J."/>
            <person name="Han S.-G."/>
            <person name="Hopkins J."/>
            <person name="Karimpour-Fard A."/>
            <person name="Kim Y.H."/>
            <person name="Pollack J.R."/>
            <person name="Vinar T."/>
            <person name="Addo-Quaye C."/>
            <person name="Degenhardt J."/>
            <person name="Denby A."/>
            <person name="Hubisz M.J."/>
            <person name="Indap A."/>
            <person name="Kosiol C."/>
            <person name="Lahn B.T."/>
            <person name="Lawson H.A."/>
            <person name="Marklein A."/>
            <person name="Nielsen R."/>
            <person name="Vallender E.J."/>
            <person name="Clark A.G."/>
            <person name="Ferguson B."/>
            <person name="Hernandez R.D."/>
            <person name="Hirani K."/>
            <person name="Kehrer-Sawatzki H."/>
            <person name="Kolb J."/>
            <person name="Patil S."/>
            <person name="Pu L.-L."/>
            <person name="Ren Y."/>
            <person name="Smith D.G."/>
            <person name="Wheeler D.A."/>
            <person name="Schenck I."/>
            <person name="Ball E.V."/>
            <person name="Chen R."/>
            <person name="Cooper D.N."/>
            <person name="Giardine B."/>
            <person name="Hsu F."/>
            <person name="Kent W.J."/>
            <person name="Lesk A."/>
            <person name="Nelson D.L."/>
            <person name="O'brien W.E."/>
            <person name="Pruefer K."/>
            <person name="Stenson P.D."/>
            <person name="Wallace J.C."/>
            <person name="Ke H."/>
            <person name="Liu X.-M."/>
            <person name="Wang P."/>
            <person name="Xiang A.P."/>
            <person name="Yang F."/>
            <person name="Barber G.P."/>
            <person name="Haussler D."/>
            <person name="Karolchik D."/>
            <person name="Kern A.D."/>
            <person name="Kuhn R.M."/>
            <person name="Smith K.E."/>
            <person name="Zwieg A.S."/>
        </authorList>
    </citation>
    <scope>NUCLEOTIDE SEQUENCE [LARGE SCALE GENOMIC DNA]</scope>
    <source>
        <strain evidence="5">17573</strain>
    </source>
</reference>
<evidence type="ECO:0000313" key="4">
    <source>
        <dbReference type="Ensembl" id="ENSMMUP00000066891.1"/>
    </source>
</evidence>
<dbReference type="InParanoid" id="A0A5F7ZNY7"/>
<reference evidence="4" key="4">
    <citation type="submission" date="2025-09" db="UniProtKB">
        <authorList>
            <consortium name="Ensembl"/>
        </authorList>
    </citation>
    <scope>IDENTIFICATION</scope>
    <source>
        <strain evidence="4">17573</strain>
    </source>
</reference>
<dbReference type="InterPro" id="IPR050918">
    <property type="entry name" value="CNF-like_PLA2_Inhibitor"/>
</dbReference>
<accession>A0A5F7ZNY7</accession>
<dbReference type="AlphaFoldDB" id="A0A5F7ZNY7"/>
<organism evidence="4 5">
    <name type="scientific">Macaca mulatta</name>
    <name type="common">Rhesus macaque</name>
    <dbReference type="NCBI Taxonomy" id="9544"/>
    <lineage>
        <taxon>Eukaryota</taxon>
        <taxon>Metazoa</taxon>
        <taxon>Chordata</taxon>
        <taxon>Craniata</taxon>
        <taxon>Vertebrata</taxon>
        <taxon>Euteleostomi</taxon>
        <taxon>Mammalia</taxon>
        <taxon>Eutheria</taxon>
        <taxon>Euarchontoglires</taxon>
        <taxon>Primates</taxon>
        <taxon>Haplorrhini</taxon>
        <taxon>Catarrhini</taxon>
        <taxon>Cercopithecidae</taxon>
        <taxon>Cercopithecinae</taxon>
        <taxon>Macaca</taxon>
    </lineage>
</organism>
<dbReference type="InterPro" id="IPR016054">
    <property type="entry name" value="LY6_UPA_recep-like"/>
</dbReference>
<dbReference type="GO" id="GO:0005576">
    <property type="term" value="C:extracellular region"/>
    <property type="evidence" value="ECO:0007669"/>
    <property type="project" value="UniProtKB-SubCell"/>
</dbReference>
<protein>
    <recommendedName>
        <fullName evidence="3">UPAR/Ly6 domain-containing protein</fullName>
    </recommendedName>
</protein>
<evidence type="ECO:0000256" key="2">
    <source>
        <dbReference type="ARBA" id="ARBA00022525"/>
    </source>
</evidence>
<reference evidence="4" key="3">
    <citation type="submission" date="2025-08" db="UniProtKB">
        <authorList>
            <consortium name="Ensembl"/>
        </authorList>
    </citation>
    <scope>IDENTIFICATION</scope>
    <source>
        <strain evidence="4">17573</strain>
    </source>
</reference>
<dbReference type="PANTHER" id="PTHR20914:SF8">
    <property type="entry name" value="GENE 12253-RELATED"/>
    <property type="match status" value="1"/>
</dbReference>
<dbReference type="InterPro" id="IPR045860">
    <property type="entry name" value="Snake_toxin-like_sf"/>
</dbReference>
<dbReference type="PANTHER" id="PTHR20914">
    <property type="entry name" value="LY6/PLAUR DOMAIN-CONTAINING PROTEIN 8"/>
    <property type="match status" value="1"/>
</dbReference>
<dbReference type="GeneTree" id="ENSGT00730000111648"/>
<keyword evidence="5" id="KW-1185">Reference proteome</keyword>
<reference evidence="4" key="2">
    <citation type="submission" date="2019-01" db="EMBL/GenBank/DDBJ databases">
        <authorList>
            <person name="Graves T."/>
            <person name="Eichler E.E."/>
            <person name="Wilson R.K."/>
        </authorList>
    </citation>
    <scope>NUCLEOTIDE SEQUENCE [LARGE SCALE GENOMIC DNA]</scope>
    <source>
        <strain evidence="4">17573</strain>
    </source>
</reference>
<feature type="domain" description="UPAR/Ly6" evidence="3">
    <location>
        <begin position="83"/>
        <end position="160"/>
    </location>
</feature>
<dbReference type="VEuPathDB" id="HostDB:ENSMMUG00000031200"/>
<dbReference type="STRING" id="9544.ENSMMUP00000066891"/>
<evidence type="ECO:0000256" key="1">
    <source>
        <dbReference type="ARBA" id="ARBA00004613"/>
    </source>
</evidence>
<gene>
    <name evidence="4" type="primary">LOC100427314</name>
</gene>